<sequence length="215" mass="22361">MQRANGPVGKERGAATPLPHSRPRNRPHFGASVSGPPPLPARAITHCWRCGRPSGARLSLRPQPILAHLGLDGSVGVGVERARRKENPAGATTPVTSTAKQPAVTSCDVTALRPRPSPGGMAASALAAGVRVWDAGVGRASQRVPPPTEGSKLSFYAKPCTRRYGSRGRAEGWPRPVVALIVFPVTPAPTITLPAASPVRNIKPPGEGEDGQVAD</sequence>
<protein>
    <submittedName>
        <fullName evidence="2">Uncharacterized protein</fullName>
    </submittedName>
</protein>
<feature type="region of interest" description="Disordered" evidence="1">
    <location>
        <begin position="193"/>
        <end position="215"/>
    </location>
</feature>
<dbReference type="AlphaFoldDB" id="A0AAW0SRD0"/>
<evidence type="ECO:0000313" key="2">
    <source>
        <dbReference type="EMBL" id="KAK8377252.1"/>
    </source>
</evidence>
<accession>A0AAW0SRD0</accession>
<evidence type="ECO:0000313" key="3">
    <source>
        <dbReference type="Proteomes" id="UP001487740"/>
    </source>
</evidence>
<feature type="region of interest" description="Disordered" evidence="1">
    <location>
        <begin position="1"/>
        <end position="38"/>
    </location>
</feature>
<reference evidence="2 3" key="1">
    <citation type="submission" date="2023-03" db="EMBL/GenBank/DDBJ databases">
        <title>High-quality genome of Scylla paramamosain provides insights in environmental adaptation.</title>
        <authorList>
            <person name="Zhang L."/>
        </authorList>
    </citation>
    <scope>NUCLEOTIDE SEQUENCE [LARGE SCALE GENOMIC DNA]</scope>
    <source>
        <strain evidence="2">LZ_2023a</strain>
        <tissue evidence="2">Muscle</tissue>
    </source>
</reference>
<name>A0AAW0SRD0_SCYPA</name>
<dbReference type="EMBL" id="JARAKH010000047">
    <property type="protein sequence ID" value="KAK8377252.1"/>
    <property type="molecule type" value="Genomic_DNA"/>
</dbReference>
<keyword evidence="3" id="KW-1185">Reference proteome</keyword>
<evidence type="ECO:0000256" key="1">
    <source>
        <dbReference type="SAM" id="MobiDB-lite"/>
    </source>
</evidence>
<proteinExistence type="predicted"/>
<dbReference type="Proteomes" id="UP001487740">
    <property type="component" value="Unassembled WGS sequence"/>
</dbReference>
<gene>
    <name evidence="2" type="ORF">O3P69_013716</name>
</gene>
<organism evidence="2 3">
    <name type="scientific">Scylla paramamosain</name>
    <name type="common">Mud crab</name>
    <dbReference type="NCBI Taxonomy" id="85552"/>
    <lineage>
        <taxon>Eukaryota</taxon>
        <taxon>Metazoa</taxon>
        <taxon>Ecdysozoa</taxon>
        <taxon>Arthropoda</taxon>
        <taxon>Crustacea</taxon>
        <taxon>Multicrustacea</taxon>
        <taxon>Malacostraca</taxon>
        <taxon>Eumalacostraca</taxon>
        <taxon>Eucarida</taxon>
        <taxon>Decapoda</taxon>
        <taxon>Pleocyemata</taxon>
        <taxon>Brachyura</taxon>
        <taxon>Eubrachyura</taxon>
        <taxon>Portunoidea</taxon>
        <taxon>Portunidae</taxon>
        <taxon>Portuninae</taxon>
        <taxon>Scylla</taxon>
    </lineage>
</organism>
<comment type="caution">
    <text evidence="2">The sequence shown here is derived from an EMBL/GenBank/DDBJ whole genome shotgun (WGS) entry which is preliminary data.</text>
</comment>